<feature type="region of interest" description="Disordered" evidence="1">
    <location>
        <begin position="1"/>
        <end position="35"/>
    </location>
</feature>
<dbReference type="HOGENOM" id="CLU_907447_0_0_1"/>
<reference evidence="2 3" key="1">
    <citation type="journal article" date="2007" name="Science">
        <title>Genomic minimalism in the early diverging intestinal parasite Giardia lamblia.</title>
        <authorList>
            <person name="Morrison H.G."/>
            <person name="McArthur A.G."/>
            <person name="Gillin F.D."/>
            <person name="Aley S.B."/>
            <person name="Adam R.D."/>
            <person name="Olsen G.J."/>
            <person name="Best A.A."/>
            <person name="Cande W.Z."/>
            <person name="Chen F."/>
            <person name="Cipriano M.J."/>
            <person name="Davids B.J."/>
            <person name="Dawson S.C."/>
            <person name="Elmendorf H.G."/>
            <person name="Hehl A.B."/>
            <person name="Holder M.E."/>
            <person name="Huse S.M."/>
            <person name="Kim U.U."/>
            <person name="Lasek-Nesselquist E."/>
            <person name="Manning G."/>
            <person name="Nigam A."/>
            <person name="Nixon J.E."/>
            <person name="Palm D."/>
            <person name="Passamaneck N.E."/>
            <person name="Prabhu A."/>
            <person name="Reich C.I."/>
            <person name="Reiner D.S."/>
            <person name="Samuelson J."/>
            <person name="Svard S.G."/>
            <person name="Sogin M.L."/>
        </authorList>
    </citation>
    <scope>NUCLEOTIDE SEQUENCE [LARGE SCALE GENOMIC DNA]</scope>
    <source>
        <strain evidence="2 3">WB C6</strain>
    </source>
</reference>
<evidence type="ECO:0000313" key="2">
    <source>
        <dbReference type="EMBL" id="KAE8303700.1"/>
    </source>
</evidence>
<keyword evidence="3" id="KW-1185">Reference proteome</keyword>
<feature type="region of interest" description="Disordered" evidence="1">
    <location>
        <begin position="118"/>
        <end position="147"/>
    </location>
</feature>
<comment type="caution">
    <text evidence="2">The sequence shown here is derived from an EMBL/GenBank/DDBJ whole genome shotgun (WGS) entry which is preliminary data.</text>
</comment>
<dbReference type="OMA" id="MSYGLSQ"/>
<gene>
    <name evidence="2" type="ORF">GL50803_002170</name>
</gene>
<sequence length="307" mass="33220">MKVSTVPETAPGKPGGDRYQPLSHAPGCKQSKRKASSCVIASARPLSPLSLAVQMLTENTSKRKDRTVREKRKPLADEPSTTDKLSMSYGLSQEGSDALSKPVYSFIYTNPNLVSSAWKGHKYNGKDKSRHRSNKHGKRSSGSRSSNAEYDLGPFVAAMCVAGEENRKQRVAESISNIVSLSGTVFSAEVPADFSGTVSPRYIVPGSMTYKEDATNPSLLVSRFKVDPAHLFRGSFESVETVPSVRSLASPVQASFVNIHGTQDEIEIDPAVCSNMSDSHAEFAIHLRSFASTTSNRSSNISEVAED</sequence>
<accession>D3KG67</accession>
<dbReference type="VEuPathDB" id="GiardiaDB:GL50803_2170"/>
<dbReference type="AlphaFoldDB" id="D3KG67"/>
<dbReference type="Proteomes" id="UP000001548">
    <property type="component" value="Unassembled WGS sequence"/>
</dbReference>
<evidence type="ECO:0000313" key="3">
    <source>
        <dbReference type="Proteomes" id="UP000001548"/>
    </source>
</evidence>
<protein>
    <submittedName>
        <fullName evidence="2">Uncharacterized protein</fullName>
    </submittedName>
</protein>
<dbReference type="EMBL" id="AACB03000002">
    <property type="protein sequence ID" value="KAE8303700.1"/>
    <property type="molecule type" value="Genomic_DNA"/>
</dbReference>
<evidence type="ECO:0000256" key="1">
    <source>
        <dbReference type="SAM" id="MobiDB-lite"/>
    </source>
</evidence>
<feature type="compositionally biased region" description="Basic residues" evidence="1">
    <location>
        <begin position="119"/>
        <end position="141"/>
    </location>
</feature>
<feature type="compositionally biased region" description="Basic residues" evidence="1">
    <location>
        <begin position="63"/>
        <end position="72"/>
    </location>
</feature>
<feature type="region of interest" description="Disordered" evidence="1">
    <location>
        <begin position="57"/>
        <end position="89"/>
    </location>
</feature>
<organism evidence="2 3">
    <name type="scientific">Giardia intestinalis (strain ATCC 50803 / WB clone C6)</name>
    <name type="common">Giardia lamblia</name>
    <dbReference type="NCBI Taxonomy" id="184922"/>
    <lineage>
        <taxon>Eukaryota</taxon>
        <taxon>Metamonada</taxon>
        <taxon>Diplomonadida</taxon>
        <taxon>Hexamitidae</taxon>
        <taxon>Giardiinae</taxon>
        <taxon>Giardia</taxon>
    </lineage>
</organism>
<name>D3KG67_GIAIC</name>
<proteinExistence type="predicted"/>